<keyword evidence="4 5" id="KW-0720">Serine protease</keyword>
<dbReference type="InterPro" id="IPR050131">
    <property type="entry name" value="Peptidase_S8_subtilisin-like"/>
</dbReference>
<dbReference type="InterPro" id="IPR036852">
    <property type="entry name" value="Peptidase_S8/S53_dom_sf"/>
</dbReference>
<dbReference type="PANTHER" id="PTHR43806:SF11">
    <property type="entry name" value="CEREVISIN-RELATED"/>
    <property type="match status" value="1"/>
</dbReference>
<evidence type="ECO:0000313" key="8">
    <source>
        <dbReference type="EMBL" id="MCQ4163398.1"/>
    </source>
</evidence>
<comment type="caution">
    <text evidence="8">The sequence shown here is derived from an EMBL/GenBank/DDBJ whole genome shotgun (WGS) entry which is preliminary data.</text>
</comment>
<evidence type="ECO:0000256" key="4">
    <source>
        <dbReference type="ARBA" id="ARBA00022825"/>
    </source>
</evidence>
<keyword evidence="3 5" id="KW-0378">Hydrolase</keyword>
<evidence type="ECO:0000256" key="1">
    <source>
        <dbReference type="ARBA" id="ARBA00011073"/>
    </source>
</evidence>
<dbReference type="PROSITE" id="PS51892">
    <property type="entry name" value="SUBTILASE"/>
    <property type="match status" value="1"/>
</dbReference>
<evidence type="ECO:0000256" key="3">
    <source>
        <dbReference type="ARBA" id="ARBA00022801"/>
    </source>
</evidence>
<dbReference type="PRINTS" id="PR00723">
    <property type="entry name" value="SUBTILISIN"/>
</dbReference>
<feature type="domain" description="Peptidase S8/S53" evidence="7">
    <location>
        <begin position="170"/>
        <end position="456"/>
    </location>
</feature>
<gene>
    <name evidence="8" type="ORF">NM961_01615</name>
</gene>
<dbReference type="InterPro" id="IPR023828">
    <property type="entry name" value="Peptidase_S8_Ser-AS"/>
</dbReference>
<dbReference type="RefSeq" id="WP_255910516.1">
    <property type="nucleotide sequence ID" value="NZ_JANFQO010000001.1"/>
</dbReference>
<feature type="active site" description="Charge relay system" evidence="5">
    <location>
        <position position="233"/>
    </location>
</feature>
<dbReference type="PROSITE" id="PS00138">
    <property type="entry name" value="SUBTILASE_SER"/>
    <property type="match status" value="1"/>
</dbReference>
<dbReference type="Proteomes" id="UP001165498">
    <property type="component" value="Unassembled WGS sequence"/>
</dbReference>
<reference evidence="8" key="1">
    <citation type="submission" date="2022-07" db="EMBL/GenBank/DDBJ databases">
        <title>Tahibacter sp., a new gammaproteobacterium isolated from the silt sample collected at pig farm.</title>
        <authorList>
            <person name="Chen H."/>
        </authorList>
    </citation>
    <scope>NUCLEOTIDE SEQUENCE</scope>
    <source>
        <strain evidence="8">P2K</strain>
    </source>
</reference>
<feature type="active site" description="Charge relay system" evidence="5">
    <location>
        <position position="179"/>
    </location>
</feature>
<evidence type="ECO:0000313" key="9">
    <source>
        <dbReference type="Proteomes" id="UP001165498"/>
    </source>
</evidence>
<accession>A0ABT1QND0</accession>
<feature type="active site" description="Charge relay system" evidence="5">
    <location>
        <position position="420"/>
    </location>
</feature>
<keyword evidence="2 5" id="KW-0645">Protease</keyword>
<organism evidence="8 9">
    <name type="scientific">Tahibacter harae</name>
    <dbReference type="NCBI Taxonomy" id="2963937"/>
    <lineage>
        <taxon>Bacteria</taxon>
        <taxon>Pseudomonadati</taxon>
        <taxon>Pseudomonadota</taxon>
        <taxon>Gammaproteobacteria</taxon>
        <taxon>Lysobacterales</taxon>
        <taxon>Rhodanobacteraceae</taxon>
        <taxon>Tahibacter</taxon>
    </lineage>
</organism>
<feature type="signal peptide" evidence="6">
    <location>
        <begin position="1"/>
        <end position="25"/>
    </location>
</feature>
<evidence type="ECO:0000256" key="5">
    <source>
        <dbReference type="PROSITE-ProRule" id="PRU01240"/>
    </source>
</evidence>
<dbReference type="EMBL" id="JANFQO010000001">
    <property type="protein sequence ID" value="MCQ4163398.1"/>
    <property type="molecule type" value="Genomic_DNA"/>
</dbReference>
<comment type="similarity">
    <text evidence="1 5">Belongs to the peptidase S8 family.</text>
</comment>
<dbReference type="Gene3D" id="3.40.50.200">
    <property type="entry name" value="Peptidase S8/S53 domain"/>
    <property type="match status" value="1"/>
</dbReference>
<keyword evidence="6" id="KW-0732">Signal</keyword>
<dbReference type="InterPro" id="IPR000209">
    <property type="entry name" value="Peptidase_S8/S53_dom"/>
</dbReference>
<protein>
    <submittedName>
        <fullName evidence="8">S8 family serine peptidase</fullName>
    </submittedName>
</protein>
<proteinExistence type="inferred from homology"/>
<dbReference type="SUPFAM" id="SSF52743">
    <property type="entry name" value="Subtilisin-like"/>
    <property type="match status" value="1"/>
</dbReference>
<dbReference type="InterPro" id="IPR015500">
    <property type="entry name" value="Peptidase_S8_subtilisin-rel"/>
</dbReference>
<sequence length="505" mass="52175">MRPIAALSLSTSIALALAGIGAAQAATVDAVLLQPGAAAAERDVLIVLQAKAPKELLRRDGDYRERRRALVAMLQTTAQQSQAGLRRWLDAEGVSYQPFWITNSIQARLTGAQIQVLAARDDIEAIASNAAVTQRLPQHEDQDAARAPTAIAWGVNKIKAPQLWALGINGAGVVMGNQDTGVRWTHAALKNKYRGWDAVSLEANHNYNWHDAVHAANSSCPADSPQPCDDNSHGSHTVGTMLGDDGAGNQVGVAPGAKWIGCRNMNAGNGTPATYNECAQWFLAPTDLTGANPDPDKAPDVISNSWGCPPAEGCTAIAGTEIRAAIENLVAGGILFVAAAGNEGGNCGTIADAPATLDSVFTIGGTQSNDTMYGSSSRGPVPAGPGTGASNKPDVIAPAVNVFSVVIGSDTAYNVKTGTSMATPHVAGAAALLMQVNPGLKGNPAAVAEILRSTAVPLSTTTQVCGGIPYTTFPNPVQGRGQIDMVAAFNKAEKIFADDLELIVP</sequence>
<evidence type="ECO:0000256" key="6">
    <source>
        <dbReference type="SAM" id="SignalP"/>
    </source>
</evidence>
<keyword evidence="9" id="KW-1185">Reference proteome</keyword>
<evidence type="ECO:0000259" key="7">
    <source>
        <dbReference type="Pfam" id="PF00082"/>
    </source>
</evidence>
<feature type="chain" id="PRO_5045681049" evidence="6">
    <location>
        <begin position="26"/>
        <end position="505"/>
    </location>
</feature>
<dbReference type="Pfam" id="PF00082">
    <property type="entry name" value="Peptidase_S8"/>
    <property type="match status" value="1"/>
</dbReference>
<name>A0ABT1QND0_9GAMM</name>
<dbReference type="PANTHER" id="PTHR43806">
    <property type="entry name" value="PEPTIDASE S8"/>
    <property type="match status" value="1"/>
</dbReference>
<evidence type="ECO:0000256" key="2">
    <source>
        <dbReference type="ARBA" id="ARBA00022670"/>
    </source>
</evidence>